<proteinExistence type="predicted"/>
<dbReference type="OMA" id="QHRENTE"/>
<feature type="domain" description="F-box" evidence="4">
    <location>
        <begin position="1"/>
        <end position="46"/>
    </location>
</feature>
<evidence type="ECO:0000256" key="2">
    <source>
        <dbReference type="ARBA" id="ARBA00022737"/>
    </source>
</evidence>
<dbReference type="AlphaFoldDB" id="A0A9Q0LFC2"/>
<feature type="repeat" description="WD" evidence="3">
    <location>
        <begin position="205"/>
        <end position="244"/>
    </location>
</feature>
<dbReference type="SMART" id="SM00320">
    <property type="entry name" value="WD40"/>
    <property type="match status" value="8"/>
</dbReference>
<dbReference type="GO" id="GO:1990234">
    <property type="term" value="C:transferase complex"/>
    <property type="evidence" value="ECO:0007669"/>
    <property type="project" value="UniProtKB-ARBA"/>
</dbReference>
<evidence type="ECO:0000259" key="4">
    <source>
        <dbReference type="PROSITE" id="PS50181"/>
    </source>
</evidence>
<dbReference type="InterPro" id="IPR015943">
    <property type="entry name" value="WD40/YVTN_repeat-like_dom_sf"/>
</dbReference>
<comment type="caution">
    <text evidence="5">The sequence shown here is derived from an EMBL/GenBank/DDBJ whole genome shotgun (WGS) entry which is preliminary data.</text>
</comment>
<evidence type="ECO:0000256" key="1">
    <source>
        <dbReference type="ARBA" id="ARBA00022574"/>
    </source>
</evidence>
<organism evidence="5 6">
    <name type="scientific">Anaeramoeba ignava</name>
    <name type="common">Anaerobic marine amoeba</name>
    <dbReference type="NCBI Taxonomy" id="1746090"/>
    <lineage>
        <taxon>Eukaryota</taxon>
        <taxon>Metamonada</taxon>
        <taxon>Anaeramoebidae</taxon>
        <taxon>Anaeramoeba</taxon>
    </lineage>
</organism>
<dbReference type="PANTHER" id="PTHR22847:SF637">
    <property type="entry name" value="WD REPEAT DOMAIN 5B"/>
    <property type="match status" value="1"/>
</dbReference>
<dbReference type="PROSITE" id="PS50294">
    <property type="entry name" value="WD_REPEATS_REGION"/>
    <property type="match status" value="2"/>
</dbReference>
<dbReference type="CDD" id="cd00200">
    <property type="entry name" value="WD40"/>
    <property type="match status" value="1"/>
</dbReference>
<sequence length="453" mass="52049">MNIQTIKPILLLKIFDFCTVKELINVRQTCQQFKRISDKSRVWFEYLKFIQKPHLERTTSLTLSNTNTNTNLQEKDVQDLVPNEEYEINMVYQKRINWFAVCVSEKKTQKNWKEGTYEIVSIEAKGGVRCLTIEEDLLLFGTDENFVSVYDLAQQKPEYKGTFSGHKGWVECIDMDFDSLTAVSGGWDSTVCVWDLEKAKLKYKLKGHKDRVVCLKMNEKYIVSGDWRGELIVWDKENGKRLHKLHNHTNSIFALELEKNIAITSSADKTIKIFDIEKGELKTTLTGHKNWVVTVKKVNPLSSTHNIVSGGWDGVTRVWDIENEKSFGSTGGHTDSITCLEVLNPYNNPVFLTGSVDHLIKKWDLRSGRVVQTFYGHRSPVKCLSVTPSLNTVVSSGDVKDSSVYFWDFRTGKLLYSKYQHRENTEITSMKVDNEKVITGSNDGTVKIWNFRI</sequence>
<reference evidence="5" key="1">
    <citation type="submission" date="2022-10" db="EMBL/GenBank/DDBJ databases">
        <title>Novel sulphate-reducing endosymbionts in the free-living metamonad Anaeramoeba.</title>
        <authorList>
            <person name="Jerlstrom-Hultqvist J."/>
            <person name="Cepicka I."/>
            <person name="Gallot-Lavallee L."/>
            <person name="Salas-Leiva D."/>
            <person name="Curtis B.A."/>
            <person name="Zahonova K."/>
            <person name="Pipaliya S."/>
            <person name="Dacks J."/>
            <person name="Roger A.J."/>
        </authorList>
    </citation>
    <scope>NUCLEOTIDE SEQUENCE</scope>
    <source>
        <strain evidence="5">BMAN</strain>
    </source>
</reference>
<dbReference type="SUPFAM" id="SSF81383">
    <property type="entry name" value="F-box domain"/>
    <property type="match status" value="1"/>
</dbReference>
<keyword evidence="2" id="KW-0677">Repeat</keyword>
<dbReference type="InterPro" id="IPR001810">
    <property type="entry name" value="F-box_dom"/>
</dbReference>
<feature type="repeat" description="WD" evidence="3">
    <location>
        <begin position="374"/>
        <end position="417"/>
    </location>
</feature>
<dbReference type="PRINTS" id="PR00320">
    <property type="entry name" value="GPROTEINBRPT"/>
</dbReference>
<evidence type="ECO:0000313" key="6">
    <source>
        <dbReference type="Proteomes" id="UP001149090"/>
    </source>
</evidence>
<dbReference type="Pfam" id="PF00400">
    <property type="entry name" value="WD40"/>
    <property type="match status" value="7"/>
</dbReference>
<accession>A0A9Q0LFC2</accession>
<gene>
    <name evidence="5" type="ORF">M0811_10406</name>
</gene>
<evidence type="ECO:0000313" key="5">
    <source>
        <dbReference type="EMBL" id="KAJ5071344.1"/>
    </source>
</evidence>
<feature type="repeat" description="WD" evidence="3">
    <location>
        <begin position="418"/>
        <end position="453"/>
    </location>
</feature>
<dbReference type="EMBL" id="JAPDFW010000089">
    <property type="protein sequence ID" value="KAJ5071344.1"/>
    <property type="molecule type" value="Genomic_DNA"/>
</dbReference>
<dbReference type="SUPFAM" id="SSF50998">
    <property type="entry name" value="Quinoprotein alcohol dehydrogenase-like"/>
    <property type="match status" value="1"/>
</dbReference>
<dbReference type="Gene3D" id="1.20.1280.50">
    <property type="match status" value="1"/>
</dbReference>
<dbReference type="Pfam" id="PF00646">
    <property type="entry name" value="F-box"/>
    <property type="match status" value="1"/>
</dbReference>
<feature type="repeat" description="WD" evidence="3">
    <location>
        <begin position="330"/>
        <end position="373"/>
    </location>
</feature>
<dbReference type="InterPro" id="IPR036047">
    <property type="entry name" value="F-box-like_dom_sf"/>
</dbReference>
<dbReference type="InterPro" id="IPR011047">
    <property type="entry name" value="Quinoprotein_ADH-like_sf"/>
</dbReference>
<dbReference type="Gene3D" id="2.130.10.10">
    <property type="entry name" value="YVTN repeat-like/Quinoprotein amine dehydrogenase"/>
    <property type="match status" value="2"/>
</dbReference>
<protein>
    <submittedName>
        <fullName evidence="5">F-box and wd repeat-containing protein</fullName>
    </submittedName>
</protein>
<keyword evidence="6" id="KW-1185">Reference proteome</keyword>
<evidence type="ECO:0000256" key="3">
    <source>
        <dbReference type="PROSITE-ProRule" id="PRU00221"/>
    </source>
</evidence>
<dbReference type="OrthoDB" id="190105at2759"/>
<dbReference type="CDD" id="cd09917">
    <property type="entry name" value="F-box_SF"/>
    <property type="match status" value="1"/>
</dbReference>
<dbReference type="InterPro" id="IPR019775">
    <property type="entry name" value="WD40_repeat_CS"/>
</dbReference>
<dbReference type="InterPro" id="IPR001680">
    <property type="entry name" value="WD40_rpt"/>
</dbReference>
<name>A0A9Q0LFC2_ANAIG</name>
<feature type="repeat" description="WD" evidence="3">
    <location>
        <begin position="245"/>
        <end position="284"/>
    </location>
</feature>
<dbReference type="PROSITE" id="PS50082">
    <property type="entry name" value="WD_REPEATS_2"/>
    <property type="match status" value="7"/>
</dbReference>
<dbReference type="PANTHER" id="PTHR22847">
    <property type="entry name" value="WD40 REPEAT PROTEIN"/>
    <property type="match status" value="1"/>
</dbReference>
<dbReference type="Proteomes" id="UP001149090">
    <property type="component" value="Unassembled WGS sequence"/>
</dbReference>
<feature type="repeat" description="WD" evidence="3">
    <location>
        <begin position="285"/>
        <end position="329"/>
    </location>
</feature>
<dbReference type="PROSITE" id="PS00678">
    <property type="entry name" value="WD_REPEATS_1"/>
    <property type="match status" value="3"/>
</dbReference>
<feature type="repeat" description="WD" evidence="3">
    <location>
        <begin position="163"/>
        <end position="204"/>
    </location>
</feature>
<dbReference type="PROSITE" id="PS50181">
    <property type="entry name" value="FBOX"/>
    <property type="match status" value="1"/>
</dbReference>
<keyword evidence="1 3" id="KW-0853">WD repeat</keyword>
<dbReference type="InterPro" id="IPR020472">
    <property type="entry name" value="WD40_PAC1"/>
</dbReference>